<sequence>MLPFLDKVVIKLHRIFLCLPTITFNTLTSHSSAFVLFLFYLVILYCCSPLTTKSLNLIIRDVFELQFDMAPIVKLLQAIYPFLSLLIAGRNMPPLCVVAAA</sequence>
<keyword evidence="1" id="KW-0812">Transmembrane</keyword>
<keyword evidence="1" id="KW-1133">Transmembrane helix</keyword>
<evidence type="ECO:0000313" key="2">
    <source>
        <dbReference type="EMBL" id="KAK4022643.1"/>
    </source>
</evidence>
<keyword evidence="3" id="KW-1185">Reference proteome</keyword>
<proteinExistence type="predicted"/>
<name>A0ABR0AC39_9CRUS</name>
<dbReference type="EMBL" id="JAOYFB010000037">
    <property type="protein sequence ID" value="KAK4022643.1"/>
    <property type="molecule type" value="Genomic_DNA"/>
</dbReference>
<dbReference type="Proteomes" id="UP001234178">
    <property type="component" value="Unassembled WGS sequence"/>
</dbReference>
<keyword evidence="1" id="KW-0472">Membrane</keyword>
<evidence type="ECO:0000256" key="1">
    <source>
        <dbReference type="SAM" id="Phobius"/>
    </source>
</evidence>
<reference evidence="2 3" key="1">
    <citation type="journal article" date="2023" name="Nucleic Acids Res.">
        <title>The hologenome of Daphnia magna reveals possible DNA methylation and microbiome-mediated evolution of the host genome.</title>
        <authorList>
            <person name="Chaturvedi A."/>
            <person name="Li X."/>
            <person name="Dhandapani V."/>
            <person name="Marshall H."/>
            <person name="Kissane S."/>
            <person name="Cuenca-Cambronero M."/>
            <person name="Asole G."/>
            <person name="Calvet F."/>
            <person name="Ruiz-Romero M."/>
            <person name="Marangio P."/>
            <person name="Guigo R."/>
            <person name="Rago D."/>
            <person name="Mirbahai L."/>
            <person name="Eastwood N."/>
            <person name="Colbourne J.K."/>
            <person name="Zhou J."/>
            <person name="Mallon E."/>
            <person name="Orsini L."/>
        </authorList>
    </citation>
    <scope>NUCLEOTIDE SEQUENCE [LARGE SCALE GENOMIC DNA]</scope>
    <source>
        <strain evidence="2">LRV0_1</strain>
    </source>
</reference>
<protein>
    <submittedName>
        <fullName evidence="2">Uncharacterized protein</fullName>
    </submittedName>
</protein>
<comment type="caution">
    <text evidence="2">The sequence shown here is derived from an EMBL/GenBank/DDBJ whole genome shotgun (WGS) entry which is preliminary data.</text>
</comment>
<feature type="transmembrane region" description="Helical" evidence="1">
    <location>
        <begin position="33"/>
        <end position="51"/>
    </location>
</feature>
<gene>
    <name evidence="2" type="ORF">OUZ56_008100</name>
</gene>
<accession>A0ABR0AC39</accession>
<evidence type="ECO:0000313" key="3">
    <source>
        <dbReference type="Proteomes" id="UP001234178"/>
    </source>
</evidence>
<organism evidence="2 3">
    <name type="scientific">Daphnia magna</name>
    <dbReference type="NCBI Taxonomy" id="35525"/>
    <lineage>
        <taxon>Eukaryota</taxon>
        <taxon>Metazoa</taxon>
        <taxon>Ecdysozoa</taxon>
        <taxon>Arthropoda</taxon>
        <taxon>Crustacea</taxon>
        <taxon>Branchiopoda</taxon>
        <taxon>Diplostraca</taxon>
        <taxon>Cladocera</taxon>
        <taxon>Anomopoda</taxon>
        <taxon>Daphniidae</taxon>
        <taxon>Daphnia</taxon>
    </lineage>
</organism>